<evidence type="ECO:0000313" key="1">
    <source>
        <dbReference type="EMBL" id="SDO39875.1"/>
    </source>
</evidence>
<dbReference type="Pfam" id="PF12570">
    <property type="entry name" value="DUF3750"/>
    <property type="match status" value="1"/>
</dbReference>
<reference evidence="1 2" key="1">
    <citation type="submission" date="2016-10" db="EMBL/GenBank/DDBJ databases">
        <authorList>
            <person name="de Groot N.N."/>
        </authorList>
    </citation>
    <scope>NUCLEOTIDE SEQUENCE [LARGE SCALE GENOMIC DNA]</scope>
    <source>
        <strain evidence="2">L7-484,KACC 16230,DSM 25025</strain>
    </source>
</reference>
<proteinExistence type="predicted"/>
<gene>
    <name evidence="1" type="ORF">SAMN05192530_10650</name>
</gene>
<protein>
    <recommendedName>
        <fullName evidence="3">DUF3750 domain-containing protein</fullName>
    </recommendedName>
</protein>
<dbReference type="Proteomes" id="UP000198793">
    <property type="component" value="Unassembled WGS sequence"/>
</dbReference>
<dbReference type="STRING" id="1166073.SAMN05192530_10650"/>
<dbReference type="InterPro" id="IPR022224">
    <property type="entry name" value="DUF3750"/>
</dbReference>
<sequence>MPPYSTEGIAKMPFRSTAPLRRSIAVVRLLALLFTVVYLLPLVLAAGLWIAGRHPASWRDADWTSARILPAAAGSPEAAALILSARTGGLKGAVSEHSWVVIKERNARRYERFDKVGWGSPIRRDGYAADGRWYSNEPRVVAALTGEAAEVAIPRIRAAIADYPFAARGGYRIFPGPNSNSFTAHVMRAVPEFGAVLPPAAVGRDFPVDGRLVHLGRDGFRASFFGYAGVALGTSAGLEINILGLVAGIDPFRWTIKIPALGSFSFAN</sequence>
<evidence type="ECO:0008006" key="3">
    <source>
        <dbReference type="Google" id="ProtNLM"/>
    </source>
</evidence>
<dbReference type="AlphaFoldDB" id="A0A1H0J804"/>
<organism evidence="1 2">
    <name type="scientific">Aureimonas jatrophae</name>
    <dbReference type="NCBI Taxonomy" id="1166073"/>
    <lineage>
        <taxon>Bacteria</taxon>
        <taxon>Pseudomonadati</taxon>
        <taxon>Pseudomonadota</taxon>
        <taxon>Alphaproteobacteria</taxon>
        <taxon>Hyphomicrobiales</taxon>
        <taxon>Aurantimonadaceae</taxon>
        <taxon>Aureimonas</taxon>
    </lineage>
</organism>
<keyword evidence="2" id="KW-1185">Reference proteome</keyword>
<name>A0A1H0J804_9HYPH</name>
<accession>A0A1H0J804</accession>
<dbReference type="EMBL" id="FNIT01000006">
    <property type="protein sequence ID" value="SDO39875.1"/>
    <property type="molecule type" value="Genomic_DNA"/>
</dbReference>
<evidence type="ECO:0000313" key="2">
    <source>
        <dbReference type="Proteomes" id="UP000198793"/>
    </source>
</evidence>